<name>A0AA38CFJ4_TAXCH</name>
<evidence type="ECO:0000313" key="2">
    <source>
        <dbReference type="EMBL" id="KAH9299327.1"/>
    </source>
</evidence>
<dbReference type="AlphaFoldDB" id="A0AA38CFJ4"/>
<proteinExistence type="predicted"/>
<gene>
    <name evidence="2" type="ORF">KI387_031009</name>
</gene>
<keyword evidence="3" id="KW-1185">Reference proteome</keyword>
<organism evidence="2 3">
    <name type="scientific">Taxus chinensis</name>
    <name type="common">Chinese yew</name>
    <name type="synonym">Taxus wallichiana var. chinensis</name>
    <dbReference type="NCBI Taxonomy" id="29808"/>
    <lineage>
        <taxon>Eukaryota</taxon>
        <taxon>Viridiplantae</taxon>
        <taxon>Streptophyta</taxon>
        <taxon>Embryophyta</taxon>
        <taxon>Tracheophyta</taxon>
        <taxon>Spermatophyta</taxon>
        <taxon>Pinopsida</taxon>
        <taxon>Pinidae</taxon>
        <taxon>Conifers II</taxon>
        <taxon>Cupressales</taxon>
        <taxon>Taxaceae</taxon>
        <taxon>Taxus</taxon>
    </lineage>
</organism>
<evidence type="ECO:0000313" key="3">
    <source>
        <dbReference type="Proteomes" id="UP000824469"/>
    </source>
</evidence>
<dbReference type="Proteomes" id="UP000824469">
    <property type="component" value="Unassembled WGS sequence"/>
</dbReference>
<feature type="compositionally biased region" description="Basic and acidic residues" evidence="1">
    <location>
        <begin position="56"/>
        <end position="69"/>
    </location>
</feature>
<protein>
    <submittedName>
        <fullName evidence="2">Uncharacterized protein</fullName>
    </submittedName>
</protein>
<feature type="region of interest" description="Disordered" evidence="1">
    <location>
        <begin position="1"/>
        <end position="69"/>
    </location>
</feature>
<reference evidence="2 3" key="1">
    <citation type="journal article" date="2021" name="Nat. Plants">
        <title>The Taxus genome provides insights into paclitaxel biosynthesis.</title>
        <authorList>
            <person name="Xiong X."/>
            <person name="Gou J."/>
            <person name="Liao Q."/>
            <person name="Li Y."/>
            <person name="Zhou Q."/>
            <person name="Bi G."/>
            <person name="Li C."/>
            <person name="Du R."/>
            <person name="Wang X."/>
            <person name="Sun T."/>
            <person name="Guo L."/>
            <person name="Liang H."/>
            <person name="Lu P."/>
            <person name="Wu Y."/>
            <person name="Zhang Z."/>
            <person name="Ro D.K."/>
            <person name="Shang Y."/>
            <person name="Huang S."/>
            <person name="Yan J."/>
        </authorList>
    </citation>
    <scope>NUCLEOTIDE SEQUENCE [LARGE SCALE GENOMIC DNA]</scope>
    <source>
        <strain evidence="2">Ta-2019</strain>
    </source>
</reference>
<feature type="compositionally biased region" description="Basic and acidic residues" evidence="1">
    <location>
        <begin position="27"/>
        <end position="48"/>
    </location>
</feature>
<accession>A0AA38CFJ4</accession>
<sequence length="69" mass="7912">MQGREPAGSREISTRSTKHLGQPGQKYARDAKVRNGRRFIKDIQEKSTRGTRGTRKREMGEDRRGKVNV</sequence>
<evidence type="ECO:0000256" key="1">
    <source>
        <dbReference type="SAM" id="MobiDB-lite"/>
    </source>
</evidence>
<comment type="caution">
    <text evidence="2">The sequence shown here is derived from an EMBL/GenBank/DDBJ whole genome shotgun (WGS) entry which is preliminary data.</text>
</comment>
<dbReference type="EMBL" id="JAHRHJ020000010">
    <property type="protein sequence ID" value="KAH9299327.1"/>
    <property type="molecule type" value="Genomic_DNA"/>
</dbReference>